<dbReference type="RefSeq" id="WP_289217108.1">
    <property type="nucleotide sequence ID" value="NZ_JAPVRC010000012.1"/>
</dbReference>
<keyword evidence="2" id="KW-0813">Transport</keyword>
<sequence length="473" mass="51656">MSQDYNKVLIAGLLIAGSFITILNQTLMITAIPPIMEEMNISANTGQWLTTVFMLVNGIMIPISAFLIERFTTRQLFMTAMSIFAVGTVVGGIAPNFEFLLLGRVIQSAGAGVMLPLMQTVFLLIFPVHKRGAAMGYIGLVISFAPAIGPALSGWVTANYTWRYLFWFILPLAIIIIIVAYYILKNVTELKRPKVDILSIILSSIGFGSLLYGFTSAGNNGWGSPITVSVLLLGIVTLLFFILRQLKMHHPMLEFRVFKLRTFTITTIIAMIVFMGLIGAETLIPLYMQNMRDFTAFESGLVLLPGAVISGLMSPITGRIFDKIGARFLAITGLILITGASLALSFLDTTTTLTFLTVMYAIRMFGLSMVMMPVTTAGLNELPQKLIPHGAAMSNTMRQIAASIGTAILVTVMTTTAQTTAQQQSVSNPEIHGVNVAFLVVTALSFIAIILSIFIKRTSPPTDEEWDNRENNK</sequence>
<dbReference type="PROSITE" id="PS50850">
    <property type="entry name" value="MFS"/>
    <property type="match status" value="1"/>
</dbReference>
<feature type="transmembrane region" description="Helical" evidence="7">
    <location>
        <begin position="137"/>
        <end position="158"/>
    </location>
</feature>
<dbReference type="PRINTS" id="PR01036">
    <property type="entry name" value="TCRTETB"/>
</dbReference>
<dbReference type="PANTHER" id="PTHR42718">
    <property type="entry name" value="MAJOR FACILITATOR SUPERFAMILY MULTIDRUG TRANSPORTER MFSC"/>
    <property type="match status" value="1"/>
</dbReference>
<evidence type="ECO:0000256" key="3">
    <source>
        <dbReference type="ARBA" id="ARBA00022475"/>
    </source>
</evidence>
<feature type="transmembrane region" description="Helical" evidence="7">
    <location>
        <begin position="294"/>
        <end position="316"/>
    </location>
</feature>
<dbReference type="SUPFAM" id="SSF103473">
    <property type="entry name" value="MFS general substrate transporter"/>
    <property type="match status" value="1"/>
</dbReference>
<keyword evidence="4 7" id="KW-0812">Transmembrane</keyword>
<dbReference type="Proteomes" id="UP001596494">
    <property type="component" value="Unassembled WGS sequence"/>
</dbReference>
<feature type="transmembrane region" description="Helical" evidence="7">
    <location>
        <begin position="226"/>
        <end position="243"/>
    </location>
</feature>
<dbReference type="InterPro" id="IPR011701">
    <property type="entry name" value="MFS"/>
</dbReference>
<feature type="transmembrane region" description="Helical" evidence="7">
    <location>
        <begin position="106"/>
        <end position="125"/>
    </location>
</feature>
<keyword evidence="5 7" id="KW-1133">Transmembrane helix</keyword>
<evidence type="ECO:0000256" key="1">
    <source>
        <dbReference type="ARBA" id="ARBA00004651"/>
    </source>
</evidence>
<feature type="transmembrane region" description="Helical" evidence="7">
    <location>
        <begin position="195"/>
        <end position="214"/>
    </location>
</feature>
<evidence type="ECO:0000256" key="2">
    <source>
        <dbReference type="ARBA" id="ARBA00022448"/>
    </source>
</evidence>
<evidence type="ECO:0000256" key="6">
    <source>
        <dbReference type="ARBA" id="ARBA00023136"/>
    </source>
</evidence>
<evidence type="ECO:0000256" key="5">
    <source>
        <dbReference type="ARBA" id="ARBA00022989"/>
    </source>
</evidence>
<evidence type="ECO:0000313" key="9">
    <source>
        <dbReference type="EMBL" id="MFC7320213.1"/>
    </source>
</evidence>
<dbReference type="EMBL" id="JBHTBY010000004">
    <property type="protein sequence ID" value="MFC7320213.1"/>
    <property type="molecule type" value="Genomic_DNA"/>
</dbReference>
<dbReference type="Pfam" id="PF07690">
    <property type="entry name" value="MFS_1"/>
    <property type="match status" value="1"/>
</dbReference>
<organism evidence="9 10">
    <name type="scientific">Halobacillus campisalis</name>
    <dbReference type="NCBI Taxonomy" id="435909"/>
    <lineage>
        <taxon>Bacteria</taxon>
        <taxon>Bacillati</taxon>
        <taxon>Bacillota</taxon>
        <taxon>Bacilli</taxon>
        <taxon>Bacillales</taxon>
        <taxon>Bacillaceae</taxon>
        <taxon>Halobacillus</taxon>
    </lineage>
</organism>
<keyword evidence="6 7" id="KW-0472">Membrane</keyword>
<feature type="transmembrane region" description="Helical" evidence="7">
    <location>
        <begin position="328"/>
        <end position="347"/>
    </location>
</feature>
<dbReference type="InterPro" id="IPR036259">
    <property type="entry name" value="MFS_trans_sf"/>
</dbReference>
<feature type="transmembrane region" description="Helical" evidence="7">
    <location>
        <begin position="48"/>
        <end position="68"/>
    </location>
</feature>
<dbReference type="Gene3D" id="1.20.1250.20">
    <property type="entry name" value="MFS general substrate transporter like domains"/>
    <property type="match status" value="1"/>
</dbReference>
<dbReference type="InterPro" id="IPR004638">
    <property type="entry name" value="EmrB-like"/>
</dbReference>
<dbReference type="NCBIfam" id="TIGR00711">
    <property type="entry name" value="efflux_EmrB"/>
    <property type="match status" value="1"/>
</dbReference>
<reference evidence="10" key="1">
    <citation type="journal article" date="2019" name="Int. J. Syst. Evol. Microbiol.">
        <title>The Global Catalogue of Microorganisms (GCM) 10K type strain sequencing project: providing services to taxonomists for standard genome sequencing and annotation.</title>
        <authorList>
            <consortium name="The Broad Institute Genomics Platform"/>
            <consortium name="The Broad Institute Genome Sequencing Center for Infectious Disease"/>
            <person name="Wu L."/>
            <person name="Ma J."/>
        </authorList>
    </citation>
    <scope>NUCLEOTIDE SEQUENCE [LARGE SCALE GENOMIC DNA]</scope>
    <source>
        <strain evidence="10">CCUG 73951</strain>
    </source>
</reference>
<feature type="transmembrane region" description="Helical" evidence="7">
    <location>
        <begin position="400"/>
        <end position="421"/>
    </location>
</feature>
<comment type="caution">
    <text evidence="9">The sequence shown here is derived from an EMBL/GenBank/DDBJ whole genome shotgun (WGS) entry which is preliminary data.</text>
</comment>
<feature type="transmembrane region" description="Helical" evidence="7">
    <location>
        <begin position="164"/>
        <end position="183"/>
    </location>
</feature>
<gene>
    <name evidence="9" type="ORF">ACFQMN_04935</name>
</gene>
<feature type="domain" description="Major facilitator superfamily (MFS) profile" evidence="8">
    <location>
        <begin position="10"/>
        <end position="460"/>
    </location>
</feature>
<evidence type="ECO:0000313" key="10">
    <source>
        <dbReference type="Proteomes" id="UP001596494"/>
    </source>
</evidence>
<proteinExistence type="predicted"/>
<dbReference type="CDD" id="cd17503">
    <property type="entry name" value="MFS_LmrB_MDR_like"/>
    <property type="match status" value="1"/>
</dbReference>
<feature type="transmembrane region" description="Helical" evidence="7">
    <location>
        <begin position="75"/>
        <end position="94"/>
    </location>
</feature>
<feature type="transmembrane region" description="Helical" evidence="7">
    <location>
        <begin position="433"/>
        <end position="455"/>
    </location>
</feature>
<name>A0ABW2K214_9BACI</name>
<keyword evidence="10" id="KW-1185">Reference proteome</keyword>
<evidence type="ECO:0000256" key="7">
    <source>
        <dbReference type="SAM" id="Phobius"/>
    </source>
</evidence>
<feature type="transmembrane region" description="Helical" evidence="7">
    <location>
        <begin position="353"/>
        <end position="379"/>
    </location>
</feature>
<accession>A0ABW2K214</accession>
<feature type="transmembrane region" description="Helical" evidence="7">
    <location>
        <begin position="263"/>
        <end position="288"/>
    </location>
</feature>
<evidence type="ECO:0000259" key="8">
    <source>
        <dbReference type="PROSITE" id="PS50850"/>
    </source>
</evidence>
<keyword evidence="3" id="KW-1003">Cell membrane</keyword>
<dbReference type="PANTHER" id="PTHR42718:SF24">
    <property type="entry name" value="MAJOR FACILITATOR SUPERFAMILY (MFS) PROFILE DOMAIN-CONTAINING PROTEIN"/>
    <property type="match status" value="1"/>
</dbReference>
<feature type="transmembrane region" description="Helical" evidence="7">
    <location>
        <begin position="12"/>
        <end position="36"/>
    </location>
</feature>
<dbReference type="Gene3D" id="1.20.1720.10">
    <property type="entry name" value="Multidrug resistance protein D"/>
    <property type="match status" value="1"/>
</dbReference>
<comment type="subcellular location">
    <subcellularLocation>
        <location evidence="1">Cell membrane</location>
        <topology evidence="1">Multi-pass membrane protein</topology>
    </subcellularLocation>
</comment>
<dbReference type="InterPro" id="IPR020846">
    <property type="entry name" value="MFS_dom"/>
</dbReference>
<protein>
    <submittedName>
        <fullName evidence="9">MDR family MFS transporter</fullName>
    </submittedName>
</protein>
<evidence type="ECO:0000256" key="4">
    <source>
        <dbReference type="ARBA" id="ARBA00022692"/>
    </source>
</evidence>